<evidence type="ECO:0000313" key="2">
    <source>
        <dbReference type="Proteomes" id="UP001595878"/>
    </source>
</evidence>
<gene>
    <name evidence="1" type="ORF">ACFO5T_03995</name>
</gene>
<keyword evidence="2" id="KW-1185">Reference proteome</keyword>
<dbReference type="Proteomes" id="UP001595878">
    <property type="component" value="Unassembled WGS sequence"/>
</dbReference>
<accession>A0ABV9L6H4</accession>
<evidence type="ECO:0008006" key="3">
    <source>
        <dbReference type="Google" id="ProtNLM"/>
    </source>
</evidence>
<organism evidence="1 2">
    <name type="scientific">Dokdonia genika</name>
    <dbReference type="NCBI Taxonomy" id="308113"/>
    <lineage>
        <taxon>Bacteria</taxon>
        <taxon>Pseudomonadati</taxon>
        <taxon>Bacteroidota</taxon>
        <taxon>Flavobacteriia</taxon>
        <taxon>Flavobacteriales</taxon>
        <taxon>Flavobacteriaceae</taxon>
        <taxon>Dokdonia</taxon>
    </lineage>
</organism>
<name>A0ABV9L6H4_9FLAO</name>
<dbReference type="EMBL" id="JBHSHB010000008">
    <property type="protein sequence ID" value="MFC4689584.1"/>
    <property type="molecule type" value="Genomic_DNA"/>
</dbReference>
<comment type="caution">
    <text evidence="1">The sequence shown here is derived from an EMBL/GenBank/DDBJ whole genome shotgun (WGS) entry which is preliminary data.</text>
</comment>
<reference evidence="2" key="1">
    <citation type="journal article" date="2019" name="Int. J. Syst. Evol. Microbiol.">
        <title>The Global Catalogue of Microorganisms (GCM) 10K type strain sequencing project: providing services to taxonomists for standard genome sequencing and annotation.</title>
        <authorList>
            <consortium name="The Broad Institute Genomics Platform"/>
            <consortium name="The Broad Institute Genome Sequencing Center for Infectious Disease"/>
            <person name="Wu L."/>
            <person name="Ma J."/>
        </authorList>
    </citation>
    <scope>NUCLEOTIDE SEQUENCE [LARGE SCALE GENOMIC DNA]</scope>
    <source>
        <strain evidence="2">CGMCC 4.7427</strain>
    </source>
</reference>
<dbReference type="RefSeq" id="WP_380032257.1">
    <property type="nucleotide sequence ID" value="NZ_JBHSHB010000008.1"/>
</dbReference>
<proteinExistence type="predicted"/>
<evidence type="ECO:0000313" key="1">
    <source>
        <dbReference type="EMBL" id="MFC4689584.1"/>
    </source>
</evidence>
<sequence length="304" mass="34993">MNTEQYTYLLEHPDKVTAEETATLRDIVDAFPFFQSAQALYLKGLKNQESFAYNKALKRTASHTSDRAVLFDYITSERFLQNDVSAQIKEQETALRNLIITDIEDVSTILDKEEQAKASKILDPDLFIEKVDSEMTRARAEETLQVGKPLPFTKSEAHSFSEWLQLSSFTPIDRSQDETVQTKTNDTKKVIATSKSEENEEIQPAIKEEDSRERKRKIIDSFIETNPKISAIKPAQSEKKKIIKELPYSSESLMTETLARVYVEQKNFKKAKQAYRILSLKYPEKSGFFADQIRAVEQLEQQKD</sequence>
<protein>
    <recommendedName>
        <fullName evidence="3">Tetratricopeptide repeat protein</fullName>
    </recommendedName>
</protein>